<evidence type="ECO:0000313" key="2">
    <source>
        <dbReference type="EMBL" id="KAK5605463.1"/>
    </source>
</evidence>
<organism evidence="2 3">
    <name type="scientific">Crenichthys baileyi</name>
    <name type="common">White River springfish</name>
    <dbReference type="NCBI Taxonomy" id="28760"/>
    <lineage>
        <taxon>Eukaryota</taxon>
        <taxon>Metazoa</taxon>
        <taxon>Chordata</taxon>
        <taxon>Craniata</taxon>
        <taxon>Vertebrata</taxon>
        <taxon>Euteleostomi</taxon>
        <taxon>Actinopterygii</taxon>
        <taxon>Neopterygii</taxon>
        <taxon>Teleostei</taxon>
        <taxon>Neoteleostei</taxon>
        <taxon>Acanthomorphata</taxon>
        <taxon>Ovalentaria</taxon>
        <taxon>Atherinomorphae</taxon>
        <taxon>Cyprinodontiformes</taxon>
        <taxon>Goodeidae</taxon>
        <taxon>Crenichthys</taxon>
    </lineage>
</organism>
<dbReference type="EMBL" id="JAHHUM010002258">
    <property type="protein sequence ID" value="KAK5605463.1"/>
    <property type="molecule type" value="Genomic_DNA"/>
</dbReference>
<accession>A0AAV9R8V0</accession>
<evidence type="ECO:0000313" key="3">
    <source>
        <dbReference type="Proteomes" id="UP001311232"/>
    </source>
</evidence>
<reference evidence="2 3" key="1">
    <citation type="submission" date="2021-06" db="EMBL/GenBank/DDBJ databases">
        <authorList>
            <person name="Palmer J.M."/>
        </authorList>
    </citation>
    <scope>NUCLEOTIDE SEQUENCE [LARGE SCALE GENOMIC DNA]</scope>
    <source>
        <strain evidence="2 3">MEX-2019</strain>
        <tissue evidence="2">Muscle</tissue>
    </source>
</reference>
<protein>
    <submittedName>
        <fullName evidence="2">Uncharacterized protein</fullName>
    </submittedName>
</protein>
<feature type="non-terminal residue" evidence="2">
    <location>
        <position position="1"/>
    </location>
</feature>
<feature type="region of interest" description="Disordered" evidence="1">
    <location>
        <begin position="1"/>
        <end position="81"/>
    </location>
</feature>
<gene>
    <name evidence="2" type="ORF">CRENBAI_012562</name>
</gene>
<feature type="compositionally biased region" description="Polar residues" evidence="1">
    <location>
        <begin position="1"/>
        <end position="12"/>
    </location>
</feature>
<keyword evidence="3" id="KW-1185">Reference proteome</keyword>
<dbReference type="AlphaFoldDB" id="A0AAV9R8V0"/>
<dbReference type="Proteomes" id="UP001311232">
    <property type="component" value="Unassembled WGS sequence"/>
</dbReference>
<sequence length="81" mass="8113">TSSGANTENNSLGEHLVSKKNKTQGQMKVQENKVQKANDKGEGSPEAGGEGAGGPEAGDEGADDPETGDEGADGLEAGRSE</sequence>
<evidence type="ECO:0000256" key="1">
    <source>
        <dbReference type="SAM" id="MobiDB-lite"/>
    </source>
</evidence>
<feature type="compositionally biased region" description="Gly residues" evidence="1">
    <location>
        <begin position="46"/>
        <end position="56"/>
    </location>
</feature>
<feature type="compositionally biased region" description="Acidic residues" evidence="1">
    <location>
        <begin position="57"/>
        <end position="73"/>
    </location>
</feature>
<proteinExistence type="predicted"/>
<comment type="caution">
    <text evidence="2">The sequence shown here is derived from an EMBL/GenBank/DDBJ whole genome shotgun (WGS) entry which is preliminary data.</text>
</comment>
<feature type="compositionally biased region" description="Basic and acidic residues" evidence="1">
    <location>
        <begin position="30"/>
        <end position="43"/>
    </location>
</feature>
<name>A0AAV9R8V0_9TELE</name>